<accession>X1S8E8</accession>
<dbReference type="GO" id="GO:0006313">
    <property type="term" value="P:DNA transposition"/>
    <property type="evidence" value="ECO:0007669"/>
    <property type="project" value="InterPro"/>
</dbReference>
<gene>
    <name evidence="1" type="ORF">S12H4_34194</name>
</gene>
<sequence>MTGYAVTFNRRHKRSGHLFQNRYKSVVCEEDPYLLELIRYIHLNPLRASLVKDLKELDKYPWSGHSVILGRRKNPLIPEAFTGKSFSAARRIAFSQFRPGIEKAKTNHENPARPVNFEDHFTGVDPVKDSKSLAEKTIEDVLLHFGDTLKAACRIYRQFIKNGIDQACPPSLSLRRGGRGTRPELQ</sequence>
<feature type="non-terminal residue" evidence="1">
    <location>
        <position position="186"/>
    </location>
</feature>
<evidence type="ECO:0000313" key="1">
    <source>
        <dbReference type="EMBL" id="GAI89337.1"/>
    </source>
</evidence>
<dbReference type="InterPro" id="IPR036515">
    <property type="entry name" value="Transposase_17_sf"/>
</dbReference>
<evidence type="ECO:0008006" key="2">
    <source>
        <dbReference type="Google" id="ProtNLM"/>
    </source>
</evidence>
<dbReference type="SUPFAM" id="SSF143422">
    <property type="entry name" value="Transposase IS200-like"/>
    <property type="match status" value="1"/>
</dbReference>
<proteinExistence type="predicted"/>
<dbReference type="GO" id="GO:0004803">
    <property type="term" value="F:transposase activity"/>
    <property type="evidence" value="ECO:0007669"/>
    <property type="project" value="InterPro"/>
</dbReference>
<protein>
    <recommendedName>
        <fullName evidence="2">Transposase IS200-like domain-containing protein</fullName>
    </recommendedName>
</protein>
<comment type="caution">
    <text evidence="1">The sequence shown here is derived from an EMBL/GenBank/DDBJ whole genome shotgun (WGS) entry which is preliminary data.</text>
</comment>
<dbReference type="GO" id="GO:0003677">
    <property type="term" value="F:DNA binding"/>
    <property type="evidence" value="ECO:0007669"/>
    <property type="project" value="InterPro"/>
</dbReference>
<dbReference type="PANTHER" id="PTHR34322:SF2">
    <property type="entry name" value="TRANSPOSASE IS200-LIKE DOMAIN-CONTAINING PROTEIN"/>
    <property type="match status" value="1"/>
</dbReference>
<dbReference type="PANTHER" id="PTHR34322">
    <property type="entry name" value="TRANSPOSASE, Y1_TNP DOMAIN-CONTAINING"/>
    <property type="match status" value="1"/>
</dbReference>
<name>X1S8E8_9ZZZZ</name>
<dbReference type="AlphaFoldDB" id="X1S8E8"/>
<organism evidence="1">
    <name type="scientific">marine sediment metagenome</name>
    <dbReference type="NCBI Taxonomy" id="412755"/>
    <lineage>
        <taxon>unclassified sequences</taxon>
        <taxon>metagenomes</taxon>
        <taxon>ecological metagenomes</taxon>
    </lineage>
</organism>
<reference evidence="1" key="1">
    <citation type="journal article" date="2014" name="Front. Microbiol.">
        <title>High frequency of phylogenetically diverse reductive dehalogenase-homologous genes in deep subseafloor sedimentary metagenomes.</title>
        <authorList>
            <person name="Kawai M."/>
            <person name="Futagami T."/>
            <person name="Toyoda A."/>
            <person name="Takaki Y."/>
            <person name="Nishi S."/>
            <person name="Hori S."/>
            <person name="Arai W."/>
            <person name="Tsubouchi T."/>
            <person name="Morono Y."/>
            <person name="Uchiyama I."/>
            <person name="Ito T."/>
            <person name="Fujiyama A."/>
            <person name="Inagaki F."/>
            <person name="Takami H."/>
        </authorList>
    </citation>
    <scope>NUCLEOTIDE SEQUENCE</scope>
    <source>
        <strain evidence="1">Expedition CK06-06</strain>
    </source>
</reference>
<dbReference type="Gene3D" id="3.30.70.1290">
    <property type="entry name" value="Transposase IS200-like"/>
    <property type="match status" value="1"/>
</dbReference>
<dbReference type="EMBL" id="BARW01020211">
    <property type="protein sequence ID" value="GAI89337.1"/>
    <property type="molecule type" value="Genomic_DNA"/>
</dbReference>